<gene>
    <name evidence="1" type="ORF">VTAP4600_A1052</name>
</gene>
<organism evidence="1 2">
    <name type="scientific">Vibrio tapetis subsp. tapetis</name>
    <dbReference type="NCBI Taxonomy" id="1671868"/>
    <lineage>
        <taxon>Bacteria</taxon>
        <taxon>Pseudomonadati</taxon>
        <taxon>Pseudomonadota</taxon>
        <taxon>Gammaproteobacteria</taxon>
        <taxon>Vibrionales</taxon>
        <taxon>Vibrionaceae</taxon>
        <taxon>Vibrio</taxon>
    </lineage>
</organism>
<proteinExistence type="predicted"/>
<evidence type="ECO:0000313" key="1">
    <source>
        <dbReference type="EMBL" id="SON49031.1"/>
    </source>
</evidence>
<dbReference type="AlphaFoldDB" id="A0A2N8ZAV8"/>
<dbReference type="EMBL" id="LT960611">
    <property type="protein sequence ID" value="SON49031.1"/>
    <property type="molecule type" value="Genomic_DNA"/>
</dbReference>
<accession>A0A2N8ZAV8</accession>
<protein>
    <submittedName>
        <fullName evidence="1">Uncharacterized protein</fullName>
    </submittedName>
</protein>
<name>A0A2N8ZAV8_9VIBR</name>
<dbReference type="KEGG" id="vta:A1052"/>
<keyword evidence="2" id="KW-1185">Reference proteome</keyword>
<evidence type="ECO:0000313" key="2">
    <source>
        <dbReference type="Proteomes" id="UP000235828"/>
    </source>
</evidence>
<reference evidence="1 2" key="1">
    <citation type="submission" date="2017-10" db="EMBL/GenBank/DDBJ databases">
        <authorList>
            <person name="Banno H."/>
            <person name="Chua N.-H."/>
        </authorList>
    </citation>
    <scope>NUCLEOTIDE SEQUENCE [LARGE SCALE GENOMIC DNA]</scope>
    <source>
        <strain evidence="1">Vibrio tapetis CECT4600</strain>
    </source>
</reference>
<dbReference type="Proteomes" id="UP000235828">
    <property type="component" value="Chromosome A"/>
</dbReference>
<sequence>MWCSLFLLWKIAKFTIRNKPQKPSNALSEGFRHLIKAIYFHTALKVYDDLKVIYMAKISEFI</sequence>